<evidence type="ECO:0000256" key="1">
    <source>
        <dbReference type="SAM" id="SignalP"/>
    </source>
</evidence>
<reference evidence="2 3" key="1">
    <citation type="submission" date="2019-02" db="EMBL/GenBank/DDBJ databases">
        <title>Genomic Encyclopedia of Type Strains, Phase IV (KMG-IV): sequencing the most valuable type-strain genomes for metagenomic binning, comparative biology and taxonomic classification.</title>
        <authorList>
            <person name="Goeker M."/>
        </authorList>
    </citation>
    <scope>NUCLEOTIDE SEQUENCE [LARGE SCALE GENOMIC DNA]</scope>
    <source>
        <strain evidence="2 3">DSM 17196</strain>
    </source>
</reference>
<protein>
    <submittedName>
        <fullName evidence="2">Uncharacterized protein</fullName>
    </submittedName>
</protein>
<evidence type="ECO:0000313" key="2">
    <source>
        <dbReference type="EMBL" id="RZS90564.1"/>
    </source>
</evidence>
<evidence type="ECO:0000313" key="3">
    <source>
        <dbReference type="Proteomes" id="UP000292262"/>
    </source>
</evidence>
<sequence>MKKIIIVFLLILFIHLDAKAQTDFVLEPSQSMIMTGKGPGQDATINPYFGKECYSVVTNTGKREFSIRVQQDDKIIKEIAIAKGEVKKVKLLKDHELYLDPNPNGIAKASVAYEKME</sequence>
<accession>A0A4Q7NU43</accession>
<comment type="caution">
    <text evidence="2">The sequence shown here is derived from an EMBL/GenBank/DDBJ whole genome shotgun (WGS) entry which is preliminary data.</text>
</comment>
<keyword evidence="3" id="KW-1185">Reference proteome</keyword>
<gene>
    <name evidence="2" type="ORF">EV197_3358</name>
</gene>
<dbReference type="EMBL" id="SGXE01000007">
    <property type="protein sequence ID" value="RZS90564.1"/>
    <property type="molecule type" value="Genomic_DNA"/>
</dbReference>
<organism evidence="2 3">
    <name type="scientific">Aquimarina brevivitae</name>
    <dbReference type="NCBI Taxonomy" id="323412"/>
    <lineage>
        <taxon>Bacteria</taxon>
        <taxon>Pseudomonadati</taxon>
        <taxon>Bacteroidota</taxon>
        <taxon>Flavobacteriia</taxon>
        <taxon>Flavobacteriales</taxon>
        <taxon>Flavobacteriaceae</taxon>
        <taxon>Aquimarina</taxon>
    </lineage>
</organism>
<feature type="signal peptide" evidence="1">
    <location>
        <begin position="1"/>
        <end position="20"/>
    </location>
</feature>
<dbReference type="OrthoDB" id="980695at2"/>
<proteinExistence type="predicted"/>
<feature type="chain" id="PRO_5020329179" evidence="1">
    <location>
        <begin position="21"/>
        <end position="117"/>
    </location>
</feature>
<name>A0A4Q7NU43_9FLAO</name>
<dbReference type="AlphaFoldDB" id="A0A4Q7NU43"/>
<dbReference type="Proteomes" id="UP000292262">
    <property type="component" value="Unassembled WGS sequence"/>
</dbReference>
<keyword evidence="1" id="KW-0732">Signal</keyword>
<dbReference type="RefSeq" id="WP_130287861.1">
    <property type="nucleotide sequence ID" value="NZ_SGXE01000007.1"/>
</dbReference>